<comment type="caution">
    <text evidence="3">The sequence shown here is derived from an EMBL/GenBank/DDBJ whole genome shotgun (WGS) entry which is preliminary data.</text>
</comment>
<dbReference type="AlphaFoldDB" id="A0A815YRW5"/>
<keyword evidence="2" id="KW-0802">TPR repeat</keyword>
<gene>
    <name evidence="4" type="ORF">GIL414_LOCUS49202</name>
    <name evidence="3" type="ORF">KQP761_LOCUS19473</name>
</gene>
<dbReference type="Gene3D" id="1.25.40.10">
    <property type="entry name" value="Tetratricopeptide repeat domain"/>
    <property type="match status" value="1"/>
</dbReference>
<dbReference type="SUPFAM" id="SSF48452">
    <property type="entry name" value="TPR-like"/>
    <property type="match status" value="1"/>
</dbReference>
<dbReference type="InterPro" id="IPR019734">
    <property type="entry name" value="TPR_rpt"/>
</dbReference>
<dbReference type="InterPro" id="IPR011990">
    <property type="entry name" value="TPR-like_helical_dom_sf"/>
</dbReference>
<accession>A0A815YRW5</accession>
<dbReference type="Proteomes" id="UP000663834">
    <property type="component" value="Unassembled WGS sequence"/>
</dbReference>
<sequence>MAHDSKIPVYATALIDQAITNQEKAYIYHQVEWATDAQGKYADAIAFYTQAIEIKQAIFYPNDAGLAASYSGIGLVYDEMGDNLNGLSSHQKSIEIYEQSSASNNPHLATSYDSIGLVYSKIGDHSNALLFH</sequence>
<reference evidence="3" key="1">
    <citation type="submission" date="2021-02" db="EMBL/GenBank/DDBJ databases">
        <authorList>
            <person name="Nowell W R."/>
        </authorList>
    </citation>
    <scope>NUCLEOTIDE SEQUENCE</scope>
</reference>
<dbReference type="Pfam" id="PF13424">
    <property type="entry name" value="TPR_12"/>
    <property type="match status" value="1"/>
</dbReference>
<dbReference type="EMBL" id="CAJOBJ010161239">
    <property type="protein sequence ID" value="CAF4846840.1"/>
    <property type="molecule type" value="Genomic_DNA"/>
</dbReference>
<name>A0A815YRW5_9BILA</name>
<proteinExistence type="predicted"/>
<evidence type="ECO:0000313" key="3">
    <source>
        <dbReference type="EMBL" id="CAF1574122.1"/>
    </source>
</evidence>
<evidence type="ECO:0000313" key="4">
    <source>
        <dbReference type="EMBL" id="CAF4846840.1"/>
    </source>
</evidence>
<evidence type="ECO:0000256" key="1">
    <source>
        <dbReference type="ARBA" id="ARBA00022737"/>
    </source>
</evidence>
<dbReference type="Proteomes" id="UP000681720">
    <property type="component" value="Unassembled WGS sequence"/>
</dbReference>
<protein>
    <recommendedName>
        <fullName evidence="6">Tetratricopeptide repeat protein</fullName>
    </recommendedName>
</protein>
<dbReference type="PANTHER" id="PTHR45641:SF1">
    <property type="entry name" value="AAA+ ATPASE DOMAIN-CONTAINING PROTEIN"/>
    <property type="match status" value="1"/>
</dbReference>
<dbReference type="EMBL" id="CAJNOW010009972">
    <property type="protein sequence ID" value="CAF1574122.1"/>
    <property type="molecule type" value="Genomic_DNA"/>
</dbReference>
<dbReference type="PANTHER" id="PTHR45641">
    <property type="entry name" value="TETRATRICOPEPTIDE REPEAT PROTEIN (AFU_ORTHOLOGUE AFUA_6G03870)"/>
    <property type="match status" value="1"/>
</dbReference>
<evidence type="ECO:0000256" key="2">
    <source>
        <dbReference type="ARBA" id="ARBA00022803"/>
    </source>
</evidence>
<evidence type="ECO:0000313" key="5">
    <source>
        <dbReference type="Proteomes" id="UP000663834"/>
    </source>
</evidence>
<evidence type="ECO:0008006" key="6">
    <source>
        <dbReference type="Google" id="ProtNLM"/>
    </source>
</evidence>
<dbReference type="Pfam" id="PF13181">
    <property type="entry name" value="TPR_8"/>
    <property type="match status" value="1"/>
</dbReference>
<organism evidence="3 5">
    <name type="scientific">Rotaria magnacalcarata</name>
    <dbReference type="NCBI Taxonomy" id="392030"/>
    <lineage>
        <taxon>Eukaryota</taxon>
        <taxon>Metazoa</taxon>
        <taxon>Spiralia</taxon>
        <taxon>Gnathifera</taxon>
        <taxon>Rotifera</taxon>
        <taxon>Eurotatoria</taxon>
        <taxon>Bdelloidea</taxon>
        <taxon>Philodinida</taxon>
        <taxon>Philodinidae</taxon>
        <taxon>Rotaria</taxon>
    </lineage>
</organism>
<keyword evidence="1" id="KW-0677">Repeat</keyword>
<dbReference type="OrthoDB" id="19588at2759"/>